<feature type="transmembrane region" description="Helical" evidence="5">
    <location>
        <begin position="43"/>
        <end position="66"/>
    </location>
</feature>
<evidence type="ECO:0000256" key="3">
    <source>
        <dbReference type="ARBA" id="ARBA00022989"/>
    </source>
</evidence>
<sequence>MKKNQILEIAAIAYILLFSYAAASKLLDVELFVFQLERQAFPAYLIPVLSWGIPSVEIVIVLLLILPRFRLLGLKLATGLMLVFTGYISMAVMGLFKNMPCSCGGVISALTWKEHLVFNLFFLLLGAIAIWPSELRRIIKLNKDTTAHSTGVNL</sequence>
<accession>A0ABR7TFJ1</accession>
<evidence type="ECO:0000259" key="6">
    <source>
        <dbReference type="Pfam" id="PF07291"/>
    </source>
</evidence>
<dbReference type="InterPro" id="IPR009908">
    <property type="entry name" value="Methylamine_util_MauE"/>
</dbReference>
<feature type="transmembrane region" description="Helical" evidence="5">
    <location>
        <begin position="116"/>
        <end position="133"/>
    </location>
</feature>
<keyword evidence="2 5" id="KW-0812">Transmembrane</keyword>
<keyword evidence="4 5" id="KW-0472">Membrane</keyword>
<evidence type="ECO:0000256" key="2">
    <source>
        <dbReference type="ARBA" id="ARBA00022692"/>
    </source>
</evidence>
<reference evidence="7 8" key="1">
    <citation type="submission" date="2020-09" db="EMBL/GenBank/DDBJ databases">
        <title>Genome sequences of type strains of Chitinophaga qingshengii and Chitinophaga varians.</title>
        <authorList>
            <person name="Kittiwongwattana C."/>
        </authorList>
    </citation>
    <scope>NUCLEOTIDE SEQUENCE [LARGE SCALE GENOMIC DNA]</scope>
    <source>
        <strain evidence="7 8">JCM 30026</strain>
    </source>
</reference>
<evidence type="ECO:0000256" key="4">
    <source>
        <dbReference type="ARBA" id="ARBA00023136"/>
    </source>
</evidence>
<dbReference type="EMBL" id="JACVFC010000001">
    <property type="protein sequence ID" value="MBC9929102.1"/>
    <property type="molecule type" value="Genomic_DNA"/>
</dbReference>
<feature type="domain" description="Methylamine utilisation protein MauE" evidence="6">
    <location>
        <begin position="4"/>
        <end position="131"/>
    </location>
</feature>
<comment type="caution">
    <text evidence="7">The sequence shown here is derived from an EMBL/GenBank/DDBJ whole genome shotgun (WGS) entry which is preliminary data.</text>
</comment>
<comment type="subcellular location">
    <subcellularLocation>
        <location evidence="1">Membrane</location>
        <topology evidence="1">Multi-pass membrane protein</topology>
    </subcellularLocation>
</comment>
<protein>
    <recommendedName>
        <fullName evidence="6">Methylamine utilisation protein MauE domain-containing protein</fullName>
    </recommendedName>
</protein>
<keyword evidence="3 5" id="KW-1133">Transmembrane helix</keyword>
<gene>
    <name evidence="7" type="ORF">ICL07_01880</name>
</gene>
<evidence type="ECO:0000313" key="8">
    <source>
        <dbReference type="Proteomes" id="UP000659124"/>
    </source>
</evidence>
<feature type="transmembrane region" description="Helical" evidence="5">
    <location>
        <begin position="78"/>
        <end position="96"/>
    </location>
</feature>
<proteinExistence type="predicted"/>
<dbReference type="RefSeq" id="WP_188086252.1">
    <property type="nucleotide sequence ID" value="NZ_JACVFC010000001.1"/>
</dbReference>
<dbReference type="Proteomes" id="UP000659124">
    <property type="component" value="Unassembled WGS sequence"/>
</dbReference>
<evidence type="ECO:0000313" key="7">
    <source>
        <dbReference type="EMBL" id="MBC9929102.1"/>
    </source>
</evidence>
<dbReference type="Pfam" id="PF07291">
    <property type="entry name" value="MauE"/>
    <property type="match status" value="1"/>
</dbReference>
<keyword evidence="8" id="KW-1185">Reference proteome</keyword>
<organism evidence="7 8">
    <name type="scientific">Chitinophaga qingshengii</name>
    <dbReference type="NCBI Taxonomy" id="1569794"/>
    <lineage>
        <taxon>Bacteria</taxon>
        <taxon>Pseudomonadati</taxon>
        <taxon>Bacteroidota</taxon>
        <taxon>Chitinophagia</taxon>
        <taxon>Chitinophagales</taxon>
        <taxon>Chitinophagaceae</taxon>
        <taxon>Chitinophaga</taxon>
    </lineage>
</organism>
<name>A0ABR7TFJ1_9BACT</name>
<evidence type="ECO:0000256" key="5">
    <source>
        <dbReference type="SAM" id="Phobius"/>
    </source>
</evidence>
<feature type="transmembrane region" description="Helical" evidence="5">
    <location>
        <begin position="7"/>
        <end position="23"/>
    </location>
</feature>
<evidence type="ECO:0000256" key="1">
    <source>
        <dbReference type="ARBA" id="ARBA00004141"/>
    </source>
</evidence>